<reference evidence="2" key="1">
    <citation type="journal article" date="2021" name="Proc. Natl. Acad. Sci. U.S.A.">
        <title>A Catalog of Tens of Thousands of Viruses from Human Metagenomes Reveals Hidden Associations with Chronic Diseases.</title>
        <authorList>
            <person name="Tisza M.J."/>
            <person name="Buck C.B."/>
        </authorList>
    </citation>
    <scope>NUCLEOTIDE SEQUENCE</scope>
    <source>
        <strain evidence="2">CtzRR1</strain>
    </source>
</reference>
<organism evidence="2">
    <name type="scientific">Myoviridae sp. ctzRR1</name>
    <dbReference type="NCBI Taxonomy" id="2826720"/>
    <lineage>
        <taxon>Viruses</taxon>
        <taxon>Duplodnaviria</taxon>
        <taxon>Heunggongvirae</taxon>
        <taxon>Uroviricota</taxon>
        <taxon>Caudoviricetes</taxon>
    </lineage>
</organism>
<feature type="region of interest" description="Disordered" evidence="1">
    <location>
        <begin position="1"/>
        <end position="31"/>
    </location>
</feature>
<protein>
    <submittedName>
        <fullName evidence="2">Uncharacterized protein</fullName>
    </submittedName>
</protein>
<sequence length="31" mass="3362">MRLDTGKPSQRPRRGGDRGRMGGTLRAGHLA</sequence>
<accession>A0A8S5NHD0</accession>
<proteinExistence type="predicted"/>
<name>A0A8S5NHD0_9CAUD</name>
<evidence type="ECO:0000313" key="2">
    <source>
        <dbReference type="EMBL" id="DAD93759.1"/>
    </source>
</evidence>
<dbReference type="EMBL" id="BK015166">
    <property type="protein sequence ID" value="DAD93759.1"/>
    <property type="molecule type" value="Genomic_DNA"/>
</dbReference>
<evidence type="ECO:0000256" key="1">
    <source>
        <dbReference type="SAM" id="MobiDB-lite"/>
    </source>
</evidence>